<keyword evidence="3" id="KW-1185">Reference proteome</keyword>
<gene>
    <name evidence="2" type="ORF">N0V84_008107</name>
</gene>
<organism evidence="2 3">
    <name type="scientific">Fusarium piperis</name>
    <dbReference type="NCBI Taxonomy" id="1435070"/>
    <lineage>
        <taxon>Eukaryota</taxon>
        <taxon>Fungi</taxon>
        <taxon>Dikarya</taxon>
        <taxon>Ascomycota</taxon>
        <taxon>Pezizomycotina</taxon>
        <taxon>Sordariomycetes</taxon>
        <taxon>Hypocreomycetidae</taxon>
        <taxon>Hypocreales</taxon>
        <taxon>Nectriaceae</taxon>
        <taxon>Fusarium</taxon>
        <taxon>Fusarium solani species complex</taxon>
    </lineage>
</organism>
<comment type="caution">
    <text evidence="2">The sequence shown here is derived from an EMBL/GenBank/DDBJ whole genome shotgun (WGS) entry which is preliminary data.</text>
</comment>
<evidence type="ECO:0000313" key="3">
    <source>
        <dbReference type="Proteomes" id="UP001140502"/>
    </source>
</evidence>
<keyword evidence="1" id="KW-1133">Transmembrane helix</keyword>
<reference evidence="2" key="1">
    <citation type="submission" date="2022-10" db="EMBL/GenBank/DDBJ databases">
        <title>Tapping the CABI collections for fungal endophytes: first genome assemblies for Collariella, Neodidymelliopsis, Ascochyta clinopodiicola, Didymella pomorum, Didymosphaeria variabile, Neocosmospora piperis and Neocucurbitaria cava.</title>
        <authorList>
            <person name="Hill R."/>
        </authorList>
    </citation>
    <scope>NUCLEOTIDE SEQUENCE</scope>
    <source>
        <strain evidence="2">IMI 366586</strain>
    </source>
</reference>
<keyword evidence="1" id="KW-0472">Membrane</keyword>
<sequence length="63" mass="6671">MTAQTSTVTDQPTVKKTVEEKNKTAEGVKILFAIAVLALAVFIVVETDHGGLRKTAMGNIGVQ</sequence>
<accession>A0A9W8W8U5</accession>
<feature type="transmembrane region" description="Helical" evidence="1">
    <location>
        <begin position="27"/>
        <end position="45"/>
    </location>
</feature>
<dbReference type="Proteomes" id="UP001140502">
    <property type="component" value="Unassembled WGS sequence"/>
</dbReference>
<keyword evidence="1" id="KW-0812">Transmembrane</keyword>
<dbReference type="EMBL" id="JAPEUR010000191">
    <property type="protein sequence ID" value="KAJ4315973.1"/>
    <property type="molecule type" value="Genomic_DNA"/>
</dbReference>
<name>A0A9W8W8U5_9HYPO</name>
<proteinExistence type="predicted"/>
<dbReference type="AlphaFoldDB" id="A0A9W8W8U5"/>
<protein>
    <submittedName>
        <fullName evidence="2">Uncharacterized protein</fullName>
    </submittedName>
</protein>
<evidence type="ECO:0000256" key="1">
    <source>
        <dbReference type="SAM" id="Phobius"/>
    </source>
</evidence>
<evidence type="ECO:0000313" key="2">
    <source>
        <dbReference type="EMBL" id="KAJ4315973.1"/>
    </source>
</evidence>